<name>A0ABS0J287_9BACT</name>
<reference evidence="6 7" key="1">
    <citation type="submission" date="2019-08" db="EMBL/GenBank/DDBJ databases">
        <authorList>
            <person name="Luo N."/>
        </authorList>
    </citation>
    <scope>NUCLEOTIDE SEQUENCE [LARGE SCALE GENOMIC DNA]</scope>
    <source>
        <strain evidence="6 7">NCIMB 9442</strain>
    </source>
</reference>
<keyword evidence="7" id="KW-1185">Reference proteome</keyword>
<accession>A0ABS0J287</accession>
<dbReference type="SUPFAM" id="SSF51306">
    <property type="entry name" value="LexA/Signal peptidase"/>
    <property type="match status" value="1"/>
</dbReference>
<dbReference type="CDD" id="cd00093">
    <property type="entry name" value="HTH_XRE"/>
    <property type="match status" value="1"/>
</dbReference>
<dbReference type="InterPro" id="IPR015927">
    <property type="entry name" value="Peptidase_S24_S26A/B/C"/>
</dbReference>
<evidence type="ECO:0000256" key="3">
    <source>
        <dbReference type="ARBA" id="ARBA00023163"/>
    </source>
</evidence>
<dbReference type="CDD" id="cd06529">
    <property type="entry name" value="S24_LexA-like"/>
    <property type="match status" value="1"/>
</dbReference>
<dbReference type="Pfam" id="PF01381">
    <property type="entry name" value="HTH_3"/>
    <property type="match status" value="1"/>
</dbReference>
<keyword evidence="3" id="KW-0804">Transcription</keyword>
<evidence type="ECO:0000259" key="5">
    <source>
        <dbReference type="PROSITE" id="PS50943"/>
    </source>
</evidence>
<evidence type="ECO:0000256" key="2">
    <source>
        <dbReference type="ARBA" id="ARBA00023125"/>
    </source>
</evidence>
<dbReference type="Gene3D" id="1.10.260.40">
    <property type="entry name" value="lambda repressor-like DNA-binding domains"/>
    <property type="match status" value="1"/>
</dbReference>
<gene>
    <name evidence="6" type="ORF">FVW20_05715</name>
</gene>
<organism evidence="6 7">
    <name type="scientific">Nitratidesulfovibrio oxamicus</name>
    <dbReference type="NCBI Taxonomy" id="32016"/>
    <lineage>
        <taxon>Bacteria</taxon>
        <taxon>Pseudomonadati</taxon>
        <taxon>Thermodesulfobacteriota</taxon>
        <taxon>Desulfovibrionia</taxon>
        <taxon>Desulfovibrionales</taxon>
        <taxon>Desulfovibrionaceae</taxon>
        <taxon>Nitratidesulfovibrio</taxon>
    </lineage>
</organism>
<dbReference type="Gene3D" id="2.10.109.10">
    <property type="entry name" value="Umud Fragment, subunit A"/>
    <property type="match status" value="1"/>
</dbReference>
<feature type="domain" description="HTH cro/C1-type" evidence="5">
    <location>
        <begin position="4"/>
        <end position="60"/>
    </location>
</feature>
<evidence type="ECO:0000256" key="1">
    <source>
        <dbReference type="ARBA" id="ARBA00023015"/>
    </source>
</evidence>
<dbReference type="InterPro" id="IPR039418">
    <property type="entry name" value="LexA-like"/>
</dbReference>
<dbReference type="InterPro" id="IPR010982">
    <property type="entry name" value="Lambda_DNA-bd_dom_sf"/>
</dbReference>
<dbReference type="SMART" id="SM00530">
    <property type="entry name" value="HTH_XRE"/>
    <property type="match status" value="1"/>
</dbReference>
<feature type="region of interest" description="Disordered" evidence="4">
    <location>
        <begin position="66"/>
        <end position="87"/>
    </location>
</feature>
<comment type="caution">
    <text evidence="6">The sequence shown here is derived from an EMBL/GenBank/DDBJ whole genome shotgun (WGS) entry which is preliminary data.</text>
</comment>
<sequence>MSNIQKRLKELRGQISQARFAQIIGVPQTTLGRYERGDSLPDIAFASHVCLMLDVNPNWLLLGKGPMRQTQRPEGAADRPAPSSAMPEGAGCEFVMVPMVAARLSTENGAFASREGAEGEYAFRTEFLQRRGTPSSMVLMRVDGDGMEPYVLNGDAVLIDQSQRDTRPGKVYAVDVEGMVYLKVSNAVPGKLLLTGYNAACPPLAIDVRDGLADGIRILGRAVWVGRELH</sequence>
<keyword evidence="1" id="KW-0805">Transcription regulation</keyword>
<dbReference type="PANTHER" id="PTHR40661">
    <property type="match status" value="1"/>
</dbReference>
<dbReference type="PANTHER" id="PTHR40661:SF3">
    <property type="entry name" value="FELS-1 PROPHAGE TRANSCRIPTIONAL REGULATOR"/>
    <property type="match status" value="1"/>
</dbReference>
<evidence type="ECO:0000313" key="7">
    <source>
        <dbReference type="Proteomes" id="UP001194469"/>
    </source>
</evidence>
<dbReference type="Pfam" id="PF00717">
    <property type="entry name" value="Peptidase_S24"/>
    <property type="match status" value="1"/>
</dbReference>
<dbReference type="InterPro" id="IPR001387">
    <property type="entry name" value="Cro/C1-type_HTH"/>
</dbReference>
<protein>
    <submittedName>
        <fullName evidence="6">Helix-turn-helix transcriptional regulator</fullName>
    </submittedName>
</protein>
<evidence type="ECO:0000256" key="4">
    <source>
        <dbReference type="SAM" id="MobiDB-lite"/>
    </source>
</evidence>
<dbReference type="Proteomes" id="UP001194469">
    <property type="component" value="Unassembled WGS sequence"/>
</dbReference>
<dbReference type="InterPro" id="IPR036286">
    <property type="entry name" value="LexA/Signal_pep-like_sf"/>
</dbReference>
<evidence type="ECO:0000313" key="6">
    <source>
        <dbReference type="EMBL" id="MBG3876536.1"/>
    </source>
</evidence>
<proteinExistence type="predicted"/>
<dbReference type="PROSITE" id="PS50943">
    <property type="entry name" value="HTH_CROC1"/>
    <property type="match status" value="1"/>
</dbReference>
<dbReference type="RefSeq" id="WP_196608672.1">
    <property type="nucleotide sequence ID" value="NZ_VRYY01000124.1"/>
</dbReference>
<dbReference type="EMBL" id="VRYY01000124">
    <property type="protein sequence ID" value="MBG3876536.1"/>
    <property type="molecule type" value="Genomic_DNA"/>
</dbReference>
<dbReference type="SUPFAM" id="SSF47413">
    <property type="entry name" value="lambda repressor-like DNA-binding domains"/>
    <property type="match status" value="1"/>
</dbReference>
<keyword evidence="2" id="KW-0238">DNA-binding</keyword>